<dbReference type="SUPFAM" id="SSF48576">
    <property type="entry name" value="Terpenoid synthases"/>
    <property type="match status" value="1"/>
</dbReference>
<dbReference type="InterPro" id="IPR008949">
    <property type="entry name" value="Isoprenoid_synthase_dom_sf"/>
</dbReference>
<sequence>MASFQIHKLTSLGNSVAMERAHIGTRNDDLLRVKQAEKVKEVRNLVLQPTSSLKSAEMIDSLQQLGIDHHFQEEIGSLLSLCYQHKNSSTDSLYHVAVVFRLLRQHGFDLSPNVFDRFQDGRGGFNPQLGGDVKGMLALYESSFLQVEGEDNILEEAEVFAKKQIEARLPTMGSALAKRAKYVLDNPFHMTLPSYSTKFYLNNSELGASEKKKKKKKALQELAKVNFNCTQFMHLEELKRISKWWSDMGLSKELAFARNQPLKWFVWTLALGSEARFSNYRVELSKPIAFVYVIDDIFDTYASLQELILFTEAVNRWNIDEIESLPEYMKICFSALYNTTNEIAEKVVKEHGWNPIDRLRRSWAALCNAFLVEAKWFNSGHLPPADEYLRNGIISTGLPMILLHLLSILGEGASTFESGNILEHNTLPVPISSPSTILRLWDDLGSAKDENQQGYDGSYVQCYRKEKVNALEMEKARGHVKNLIRGEWKKLNKACLFSNSFSPTFRSGSLNAARLIQVMYDYSEDHRLESLEQHIDYLLREPFAL</sequence>
<accession>A0AAV7F405</accession>
<dbReference type="GO" id="GO:0000287">
    <property type="term" value="F:magnesium ion binding"/>
    <property type="evidence" value="ECO:0007669"/>
    <property type="project" value="InterPro"/>
</dbReference>
<dbReference type="Gene3D" id="1.10.600.10">
    <property type="entry name" value="Farnesyl Diphosphate Synthase"/>
    <property type="match status" value="1"/>
</dbReference>
<evidence type="ECO:0000313" key="8">
    <source>
        <dbReference type="EMBL" id="KAG9454293.1"/>
    </source>
</evidence>
<comment type="caution">
    <text evidence="8">The sequence shown here is derived from an EMBL/GenBank/DDBJ whole genome shotgun (WGS) entry which is preliminary data.</text>
</comment>
<keyword evidence="9" id="KW-1185">Reference proteome</keyword>
<dbReference type="PANTHER" id="PTHR31225">
    <property type="entry name" value="OS04G0344100 PROTEIN-RELATED"/>
    <property type="match status" value="1"/>
</dbReference>
<dbReference type="Proteomes" id="UP000825729">
    <property type="component" value="Unassembled WGS sequence"/>
</dbReference>
<dbReference type="InterPro" id="IPR034741">
    <property type="entry name" value="Terpene_cyclase-like_1_C"/>
</dbReference>
<keyword evidence="4" id="KW-0460">Magnesium</keyword>
<dbReference type="InterPro" id="IPR005630">
    <property type="entry name" value="Terpene_synthase_metal-bd"/>
</dbReference>
<dbReference type="PANTHER" id="PTHR31225:SF0">
    <property type="entry name" value="S-(+)-LINALOOL SYNTHASE, CHLOROPLASTIC"/>
    <property type="match status" value="1"/>
</dbReference>
<evidence type="ECO:0000256" key="1">
    <source>
        <dbReference type="ARBA" id="ARBA00001946"/>
    </source>
</evidence>
<evidence type="ECO:0000256" key="3">
    <source>
        <dbReference type="ARBA" id="ARBA00022723"/>
    </source>
</evidence>
<evidence type="ECO:0000259" key="6">
    <source>
        <dbReference type="Pfam" id="PF01397"/>
    </source>
</evidence>
<dbReference type="InterPro" id="IPR001906">
    <property type="entry name" value="Terpene_synth_N"/>
</dbReference>
<comment type="cofactor">
    <cofactor evidence="1">
        <name>Mg(2+)</name>
        <dbReference type="ChEBI" id="CHEBI:18420"/>
    </cofactor>
</comment>
<feature type="domain" description="Terpene synthase metal-binding" evidence="7">
    <location>
        <begin position="247"/>
        <end position="490"/>
    </location>
</feature>
<evidence type="ECO:0000259" key="7">
    <source>
        <dbReference type="Pfam" id="PF03936"/>
    </source>
</evidence>
<protein>
    <submittedName>
        <fullName evidence="8">Uncharacterized protein</fullName>
    </submittedName>
</protein>
<dbReference type="Pfam" id="PF03936">
    <property type="entry name" value="Terpene_synth_C"/>
    <property type="match status" value="1"/>
</dbReference>
<dbReference type="EMBL" id="JAINDJ010000003">
    <property type="protein sequence ID" value="KAG9454293.1"/>
    <property type="molecule type" value="Genomic_DNA"/>
</dbReference>
<evidence type="ECO:0000313" key="9">
    <source>
        <dbReference type="Proteomes" id="UP000825729"/>
    </source>
</evidence>
<name>A0AAV7F405_ARIFI</name>
<proteinExistence type="predicted"/>
<evidence type="ECO:0000256" key="4">
    <source>
        <dbReference type="ARBA" id="ARBA00022842"/>
    </source>
</evidence>
<dbReference type="SFLD" id="SFLDS00005">
    <property type="entry name" value="Isoprenoid_Synthase_Type_I"/>
    <property type="match status" value="1"/>
</dbReference>
<evidence type="ECO:0000256" key="5">
    <source>
        <dbReference type="ARBA" id="ARBA00023239"/>
    </source>
</evidence>
<dbReference type="AlphaFoldDB" id="A0AAV7F405"/>
<reference evidence="8 9" key="1">
    <citation type="submission" date="2021-07" db="EMBL/GenBank/DDBJ databases">
        <title>The Aristolochia fimbriata genome: insights into angiosperm evolution, floral development and chemical biosynthesis.</title>
        <authorList>
            <person name="Jiao Y."/>
        </authorList>
    </citation>
    <scope>NUCLEOTIDE SEQUENCE [LARGE SCALE GENOMIC DNA]</scope>
    <source>
        <strain evidence="8">IBCAS-2021</strain>
        <tissue evidence="8">Leaf</tissue>
    </source>
</reference>
<dbReference type="SFLD" id="SFLDG01019">
    <property type="entry name" value="Terpene_Cyclase_Like_1_C_Termi"/>
    <property type="match status" value="1"/>
</dbReference>
<dbReference type="GO" id="GO:0016102">
    <property type="term" value="P:diterpenoid biosynthetic process"/>
    <property type="evidence" value="ECO:0007669"/>
    <property type="project" value="InterPro"/>
</dbReference>
<dbReference type="Pfam" id="PF01397">
    <property type="entry name" value="Terpene_synth"/>
    <property type="match status" value="1"/>
</dbReference>
<dbReference type="InterPro" id="IPR044814">
    <property type="entry name" value="Terpene_cyclase_plant_C1"/>
</dbReference>
<evidence type="ECO:0000256" key="2">
    <source>
        <dbReference type="ARBA" id="ARBA00004721"/>
    </source>
</evidence>
<organism evidence="8 9">
    <name type="scientific">Aristolochia fimbriata</name>
    <name type="common">White veined hardy Dutchman's pipe vine</name>
    <dbReference type="NCBI Taxonomy" id="158543"/>
    <lineage>
        <taxon>Eukaryota</taxon>
        <taxon>Viridiplantae</taxon>
        <taxon>Streptophyta</taxon>
        <taxon>Embryophyta</taxon>
        <taxon>Tracheophyta</taxon>
        <taxon>Spermatophyta</taxon>
        <taxon>Magnoliopsida</taxon>
        <taxon>Magnoliidae</taxon>
        <taxon>Piperales</taxon>
        <taxon>Aristolochiaceae</taxon>
        <taxon>Aristolochia</taxon>
    </lineage>
</organism>
<dbReference type="InterPro" id="IPR036965">
    <property type="entry name" value="Terpene_synth_N_sf"/>
</dbReference>
<feature type="domain" description="Terpene synthase N-terminal" evidence="6">
    <location>
        <begin position="34"/>
        <end position="170"/>
    </location>
</feature>
<keyword evidence="5" id="KW-0456">Lyase</keyword>
<dbReference type="Gene3D" id="1.50.10.130">
    <property type="entry name" value="Terpene synthase, N-terminal domain"/>
    <property type="match status" value="1"/>
</dbReference>
<dbReference type="GO" id="GO:0010333">
    <property type="term" value="F:terpene synthase activity"/>
    <property type="evidence" value="ECO:0007669"/>
    <property type="project" value="InterPro"/>
</dbReference>
<dbReference type="SUPFAM" id="SSF48239">
    <property type="entry name" value="Terpenoid cyclases/Protein prenyltransferases"/>
    <property type="match status" value="1"/>
</dbReference>
<gene>
    <name evidence="8" type="ORF">H6P81_007197</name>
</gene>
<keyword evidence="3" id="KW-0479">Metal-binding</keyword>
<dbReference type="InterPro" id="IPR008930">
    <property type="entry name" value="Terpenoid_cyclase/PrenylTrfase"/>
</dbReference>
<dbReference type="CDD" id="cd00684">
    <property type="entry name" value="Terpene_cyclase_plant_C1"/>
    <property type="match status" value="1"/>
</dbReference>
<dbReference type="InterPro" id="IPR050148">
    <property type="entry name" value="Terpene_synthase-like"/>
</dbReference>
<comment type="pathway">
    <text evidence="2">Secondary metabolite biosynthesis; terpenoid biosynthesis.</text>
</comment>